<evidence type="ECO:0000313" key="1">
    <source>
        <dbReference type="EMBL" id="KAK3589046.1"/>
    </source>
</evidence>
<accession>A0AAE0SBT5</accession>
<reference evidence="1" key="3">
    <citation type="submission" date="2023-05" db="EMBL/GenBank/DDBJ databases">
        <authorList>
            <person name="Smith C.H."/>
        </authorList>
    </citation>
    <scope>NUCLEOTIDE SEQUENCE</scope>
    <source>
        <strain evidence="1">CHS0354</strain>
        <tissue evidence="1">Mantle</tissue>
    </source>
</reference>
<sequence length="120" mass="14171">MEYRAVLFGPNIIDYARQMAKLHKKFYEIIINWDKLMQIITILDMVVVFKMKCTSQVHDMEFAPSLDIIINETLPVLQKVKDSGKAGFNGITGYPRENLRLHFLLHFYFFIDLFCCMEDK</sequence>
<evidence type="ECO:0000313" key="2">
    <source>
        <dbReference type="Proteomes" id="UP001195483"/>
    </source>
</evidence>
<keyword evidence="2" id="KW-1185">Reference proteome</keyword>
<dbReference type="AlphaFoldDB" id="A0AAE0SBT5"/>
<comment type="caution">
    <text evidence="1">The sequence shown here is derived from an EMBL/GenBank/DDBJ whole genome shotgun (WGS) entry which is preliminary data.</text>
</comment>
<reference evidence="1" key="1">
    <citation type="journal article" date="2021" name="Genome Biol. Evol.">
        <title>A High-Quality Reference Genome for a Parasitic Bivalve with Doubly Uniparental Inheritance (Bivalvia: Unionida).</title>
        <authorList>
            <person name="Smith C.H."/>
        </authorList>
    </citation>
    <scope>NUCLEOTIDE SEQUENCE</scope>
    <source>
        <strain evidence="1">CHS0354</strain>
    </source>
</reference>
<name>A0AAE0SBT5_9BIVA</name>
<organism evidence="1 2">
    <name type="scientific">Potamilus streckersoni</name>
    <dbReference type="NCBI Taxonomy" id="2493646"/>
    <lineage>
        <taxon>Eukaryota</taxon>
        <taxon>Metazoa</taxon>
        <taxon>Spiralia</taxon>
        <taxon>Lophotrochozoa</taxon>
        <taxon>Mollusca</taxon>
        <taxon>Bivalvia</taxon>
        <taxon>Autobranchia</taxon>
        <taxon>Heteroconchia</taxon>
        <taxon>Palaeoheterodonta</taxon>
        <taxon>Unionida</taxon>
        <taxon>Unionoidea</taxon>
        <taxon>Unionidae</taxon>
        <taxon>Ambleminae</taxon>
        <taxon>Lampsilini</taxon>
        <taxon>Potamilus</taxon>
    </lineage>
</organism>
<proteinExistence type="predicted"/>
<reference evidence="1" key="2">
    <citation type="journal article" date="2021" name="Genome Biol. Evol.">
        <title>Developing a high-quality reference genome for a parasitic bivalve with doubly uniparental inheritance (Bivalvia: Unionida).</title>
        <authorList>
            <person name="Smith C.H."/>
        </authorList>
    </citation>
    <scope>NUCLEOTIDE SEQUENCE</scope>
    <source>
        <strain evidence="1">CHS0354</strain>
        <tissue evidence="1">Mantle</tissue>
    </source>
</reference>
<protein>
    <submittedName>
        <fullName evidence="1">Uncharacterized protein</fullName>
    </submittedName>
</protein>
<dbReference type="EMBL" id="JAEAOA010000537">
    <property type="protein sequence ID" value="KAK3589046.1"/>
    <property type="molecule type" value="Genomic_DNA"/>
</dbReference>
<gene>
    <name evidence="1" type="ORF">CHS0354_007995</name>
</gene>
<dbReference type="Proteomes" id="UP001195483">
    <property type="component" value="Unassembled WGS sequence"/>
</dbReference>